<dbReference type="EMBL" id="DS113190">
    <property type="protein sequence ID" value="EAY21422.1"/>
    <property type="molecule type" value="Genomic_DNA"/>
</dbReference>
<gene>
    <name evidence="1" type="ORF">TVAG_198610</name>
</gene>
<dbReference type="Proteomes" id="UP000001542">
    <property type="component" value="Unassembled WGS sequence"/>
</dbReference>
<dbReference type="VEuPathDB" id="TrichDB:TVAG_198610"/>
<reference evidence="1" key="2">
    <citation type="journal article" date="2007" name="Science">
        <title>Draft genome sequence of the sexually transmitted pathogen Trichomonas vaginalis.</title>
        <authorList>
            <person name="Carlton J.M."/>
            <person name="Hirt R.P."/>
            <person name="Silva J.C."/>
            <person name="Delcher A.L."/>
            <person name="Schatz M."/>
            <person name="Zhao Q."/>
            <person name="Wortman J.R."/>
            <person name="Bidwell S.L."/>
            <person name="Alsmark U.C.M."/>
            <person name="Besteiro S."/>
            <person name="Sicheritz-Ponten T."/>
            <person name="Noel C.J."/>
            <person name="Dacks J.B."/>
            <person name="Foster P.G."/>
            <person name="Simillion C."/>
            <person name="Van de Peer Y."/>
            <person name="Miranda-Saavedra D."/>
            <person name="Barton G.J."/>
            <person name="Westrop G.D."/>
            <person name="Mueller S."/>
            <person name="Dessi D."/>
            <person name="Fiori P.L."/>
            <person name="Ren Q."/>
            <person name="Paulsen I."/>
            <person name="Zhang H."/>
            <person name="Bastida-Corcuera F.D."/>
            <person name="Simoes-Barbosa A."/>
            <person name="Brown M.T."/>
            <person name="Hayes R.D."/>
            <person name="Mukherjee M."/>
            <person name="Okumura C.Y."/>
            <person name="Schneider R."/>
            <person name="Smith A.J."/>
            <person name="Vanacova S."/>
            <person name="Villalvazo M."/>
            <person name="Haas B.J."/>
            <person name="Pertea M."/>
            <person name="Feldblyum T.V."/>
            <person name="Utterback T.R."/>
            <person name="Shu C.L."/>
            <person name="Osoegawa K."/>
            <person name="de Jong P.J."/>
            <person name="Hrdy I."/>
            <person name="Horvathova L."/>
            <person name="Zubacova Z."/>
            <person name="Dolezal P."/>
            <person name="Malik S.B."/>
            <person name="Logsdon J.M. Jr."/>
            <person name="Henze K."/>
            <person name="Gupta A."/>
            <person name="Wang C.C."/>
            <person name="Dunne R.L."/>
            <person name="Upcroft J.A."/>
            <person name="Upcroft P."/>
            <person name="White O."/>
            <person name="Salzberg S.L."/>
            <person name="Tang P."/>
            <person name="Chiu C.-H."/>
            <person name="Lee Y.-S."/>
            <person name="Embley T.M."/>
            <person name="Coombs G.H."/>
            <person name="Mottram J.C."/>
            <person name="Tachezy J."/>
            <person name="Fraser-Liggett C.M."/>
            <person name="Johnson P.J."/>
        </authorList>
    </citation>
    <scope>NUCLEOTIDE SEQUENCE [LARGE SCALE GENOMIC DNA]</scope>
    <source>
        <strain evidence="1">G3</strain>
    </source>
</reference>
<dbReference type="AlphaFoldDB" id="A2DDP6"/>
<dbReference type="RefSeq" id="XP_001582408.1">
    <property type="nucleotide sequence ID" value="XM_001582358.1"/>
</dbReference>
<keyword evidence="2" id="KW-1185">Reference proteome</keyword>
<accession>A2DDP6</accession>
<protein>
    <submittedName>
        <fullName evidence="1">Uncharacterized protein</fullName>
    </submittedName>
</protein>
<organism evidence="1 2">
    <name type="scientific">Trichomonas vaginalis (strain ATCC PRA-98 / G3)</name>
    <dbReference type="NCBI Taxonomy" id="412133"/>
    <lineage>
        <taxon>Eukaryota</taxon>
        <taxon>Metamonada</taxon>
        <taxon>Parabasalia</taxon>
        <taxon>Trichomonadida</taxon>
        <taxon>Trichomonadidae</taxon>
        <taxon>Trichomonas</taxon>
    </lineage>
</organism>
<dbReference type="KEGG" id="tva:5466971"/>
<dbReference type="VEuPathDB" id="TrichDB:TVAGG3_0999030"/>
<sequence>MPDKTQSFITQENKYIDEEDVAFVPHQYKDSKSSKFWRLRHQVDENCRVFFSFVKPRGSPDGTRLVFIYSPPFIALFDHIHEELEIIPSSTEFYFEGRFLILVNNGEERVFSIKCEEKRLIELTKKNSSDEILQYFKMCQLNKYLIPPIFLTYPLYNKILFNVRFFELVSKFPKNIWNQDLLENYVRAADPLLDKLFDKLFDNYFAPFDVEPQEFEENEFCFMITRQFLLVDEVYNAFKVSLAKAEKIQDQFVLGYETNPFTERSAMILHLLYMSATKHFPNSQYPSKVVNSLIISDLCSYLFEKREDTKLKQLKELMNSKQGNLQPQLYKRYLQVSESFKKQPPEFIPSKKGTYTYDSFIIILGVVWSHLNDFFQILEPPPANN</sequence>
<evidence type="ECO:0000313" key="2">
    <source>
        <dbReference type="Proteomes" id="UP000001542"/>
    </source>
</evidence>
<proteinExistence type="predicted"/>
<evidence type="ECO:0000313" key="1">
    <source>
        <dbReference type="EMBL" id="EAY21422.1"/>
    </source>
</evidence>
<reference evidence="1" key="1">
    <citation type="submission" date="2006-10" db="EMBL/GenBank/DDBJ databases">
        <authorList>
            <person name="Amadeo P."/>
            <person name="Zhao Q."/>
            <person name="Wortman J."/>
            <person name="Fraser-Liggett C."/>
            <person name="Carlton J."/>
        </authorList>
    </citation>
    <scope>NUCLEOTIDE SEQUENCE</scope>
    <source>
        <strain evidence="1">G3</strain>
    </source>
</reference>
<dbReference type="InParanoid" id="A2DDP6"/>
<name>A2DDP6_TRIV3</name>